<feature type="transmembrane region" description="Helical" evidence="1">
    <location>
        <begin position="89"/>
        <end position="108"/>
    </location>
</feature>
<dbReference type="PANTHER" id="PTHR38454:SF1">
    <property type="entry name" value="INTEGRAL MEMBRANE PROTEIN"/>
    <property type="match status" value="1"/>
</dbReference>
<protein>
    <submittedName>
        <fullName evidence="2">Membrane protein</fullName>
    </submittedName>
</protein>
<gene>
    <name evidence="2" type="ORF">CCY01nite_35610</name>
</gene>
<keyword evidence="1" id="KW-0472">Membrane</keyword>
<evidence type="ECO:0000313" key="2">
    <source>
        <dbReference type="EMBL" id="GEP97301.1"/>
    </source>
</evidence>
<evidence type="ECO:0000256" key="1">
    <source>
        <dbReference type="SAM" id="Phobius"/>
    </source>
</evidence>
<feature type="transmembrane region" description="Helical" evidence="1">
    <location>
        <begin position="415"/>
        <end position="436"/>
    </location>
</feature>
<dbReference type="Proteomes" id="UP000321436">
    <property type="component" value="Unassembled WGS sequence"/>
</dbReference>
<feature type="transmembrane region" description="Helical" evidence="1">
    <location>
        <begin position="501"/>
        <end position="519"/>
    </location>
</feature>
<feature type="transmembrane region" description="Helical" evidence="1">
    <location>
        <begin position="477"/>
        <end position="494"/>
    </location>
</feature>
<dbReference type="PANTHER" id="PTHR38454">
    <property type="entry name" value="INTEGRAL MEMBRANE PROTEIN-RELATED"/>
    <property type="match status" value="1"/>
</dbReference>
<dbReference type="AlphaFoldDB" id="A0A512RNP4"/>
<feature type="transmembrane region" description="Helical" evidence="1">
    <location>
        <begin position="137"/>
        <end position="153"/>
    </location>
</feature>
<dbReference type="Pfam" id="PF09586">
    <property type="entry name" value="YfhO"/>
    <property type="match status" value="1"/>
</dbReference>
<proteinExistence type="predicted"/>
<accession>A0A512RNP4</accession>
<dbReference type="InterPro" id="IPR018580">
    <property type="entry name" value="Uncharacterised_YfhO"/>
</dbReference>
<feature type="transmembrane region" description="Helical" evidence="1">
    <location>
        <begin position="339"/>
        <end position="357"/>
    </location>
</feature>
<reference evidence="2 3" key="1">
    <citation type="submission" date="2019-07" db="EMBL/GenBank/DDBJ databases">
        <title>Whole genome shotgun sequence of Chitinophaga cymbidii NBRC 109752.</title>
        <authorList>
            <person name="Hosoyama A."/>
            <person name="Uohara A."/>
            <person name="Ohji S."/>
            <person name="Ichikawa N."/>
        </authorList>
    </citation>
    <scope>NUCLEOTIDE SEQUENCE [LARGE SCALE GENOMIC DNA]</scope>
    <source>
        <strain evidence="2 3">NBRC 109752</strain>
    </source>
</reference>
<keyword evidence="1" id="KW-0812">Transmembrane</keyword>
<feature type="transmembrane region" description="Helical" evidence="1">
    <location>
        <begin position="67"/>
        <end position="84"/>
    </location>
</feature>
<sequence length="795" mass="89393">MELQQGDNINWKAMSSEAVKFYEQTGGTPLWTNTLFGGMPTYQIFMHFDNFTAYLHNVFTLGLPKPANYLFMGMLGFYFLLCVMRFRNWVALIGGIAVGLSTYNMSLIAAGHDTKMFCLTYMPAVIAGILLTYRGRLWLGGIITSLMLCLLIMNNHYQILYYTLIISFIIGVAHLVHAIRSKTLPQYAKATGVLLVFGMLAVLPSTVHLWTTYEYGKYTMRGGHSELTPLPGSGEVKSSDGLERGYAFEWSQGPLETLTILIPNLYGGSANENIGTSSETYKELTAVGVPAAQAETFVASVPLYWGPQPFTGGPSYYGAAIIFLFVLAILLVKDWQKWWILAAIAFAIILAMGKNFALVNNFLFDYMPMYNKFRTPTVAMVIPQILMPLLGCWVLNEVVTGQYAKPELLKQLKKAVYIAGGLCLLFILASFGMMNFTAEADGAQSLYQRYFGNNPDVMQKMLNAIISDRASALRSDAFRSLFIILLVAGLIWLLMKDRIKLPVFFLLTGLIVTFDLWQIDKRYLNKENFVTPSDYSNLFAPSPVDQAIKQDPDPYYRVLNVTQNILADAMTSYHHKSIGGYHAARLSLYQDIIDRQITKNNMQVLNMLNTKYVIMPDQQGQLTYQRNPGAKGNAWFVSQIKWAANADEEMNILNSLQVDDTAVVDARFKAGLENYTFGKDSSASIKLTKYGLNELQYQSHNSQNGFAVFSEVYYPKGWNVYIDNKPGEIVRANYVLRAVKIPAGDHQITLRFEPRSYYVGNLVSRYSSILMLLLFFGALGAEIWKKFRKEPATGK</sequence>
<feature type="transmembrane region" description="Helical" evidence="1">
    <location>
        <begin position="191"/>
        <end position="211"/>
    </location>
</feature>
<keyword evidence="3" id="KW-1185">Reference proteome</keyword>
<keyword evidence="1" id="KW-1133">Transmembrane helix</keyword>
<organism evidence="2 3">
    <name type="scientific">Chitinophaga cymbidii</name>
    <dbReference type="NCBI Taxonomy" id="1096750"/>
    <lineage>
        <taxon>Bacteria</taxon>
        <taxon>Pseudomonadati</taxon>
        <taxon>Bacteroidota</taxon>
        <taxon>Chitinophagia</taxon>
        <taxon>Chitinophagales</taxon>
        <taxon>Chitinophagaceae</taxon>
        <taxon>Chitinophaga</taxon>
    </lineage>
</organism>
<name>A0A512RNP4_9BACT</name>
<dbReference type="EMBL" id="BKAU01000004">
    <property type="protein sequence ID" value="GEP97301.1"/>
    <property type="molecule type" value="Genomic_DNA"/>
</dbReference>
<feature type="transmembrane region" description="Helical" evidence="1">
    <location>
        <begin position="377"/>
        <end position="395"/>
    </location>
</feature>
<feature type="transmembrane region" description="Helical" evidence="1">
    <location>
        <begin position="159"/>
        <end position="179"/>
    </location>
</feature>
<feature type="transmembrane region" description="Helical" evidence="1">
    <location>
        <begin position="315"/>
        <end position="332"/>
    </location>
</feature>
<feature type="transmembrane region" description="Helical" evidence="1">
    <location>
        <begin position="766"/>
        <end position="784"/>
    </location>
</feature>
<feature type="transmembrane region" description="Helical" evidence="1">
    <location>
        <begin position="114"/>
        <end position="132"/>
    </location>
</feature>
<evidence type="ECO:0000313" key="3">
    <source>
        <dbReference type="Proteomes" id="UP000321436"/>
    </source>
</evidence>
<comment type="caution">
    <text evidence="2">The sequence shown here is derived from an EMBL/GenBank/DDBJ whole genome shotgun (WGS) entry which is preliminary data.</text>
</comment>